<evidence type="ECO:0000313" key="10">
    <source>
        <dbReference type="Proteomes" id="UP000617634"/>
    </source>
</evidence>
<keyword evidence="3" id="KW-1134">Transmembrane beta strand</keyword>
<protein>
    <submittedName>
        <fullName evidence="9">Outer membrane protein transport protein</fullName>
    </submittedName>
</protein>
<comment type="similarity">
    <text evidence="2">Belongs to the OmpP1/FadL family.</text>
</comment>
<evidence type="ECO:0000256" key="1">
    <source>
        <dbReference type="ARBA" id="ARBA00004571"/>
    </source>
</evidence>
<keyword evidence="5 8" id="KW-0732">Signal</keyword>
<dbReference type="SUPFAM" id="SSF56935">
    <property type="entry name" value="Porins"/>
    <property type="match status" value="1"/>
</dbReference>
<keyword evidence="7" id="KW-0998">Cell outer membrane</keyword>
<feature type="chain" id="PRO_5038009551" evidence="8">
    <location>
        <begin position="35"/>
        <end position="428"/>
    </location>
</feature>
<evidence type="ECO:0000256" key="5">
    <source>
        <dbReference type="ARBA" id="ARBA00022729"/>
    </source>
</evidence>
<dbReference type="RefSeq" id="WP_197162140.1">
    <property type="nucleotide sequence ID" value="NZ_JADZGI010000001.1"/>
</dbReference>
<evidence type="ECO:0000256" key="4">
    <source>
        <dbReference type="ARBA" id="ARBA00022692"/>
    </source>
</evidence>
<keyword evidence="4" id="KW-0812">Transmembrane</keyword>
<sequence length="428" mass="43876">MPQVFAGAERLRLPLAAIAGAIVTTVALAPAAHATDGYFLNGSGAKAKGAGGVEIAMPQDSLAIAVNPAAATELGHRMDVGFEIFVPDRGARIAGNGAGLDGNYSGNGANPFLLPEGGYVRPLNESVSVGIAINGNGGMNTHYKTNPFAAFGGTGSAGVNLSQIQVSPTVAVKVAKGQSFGVSPVLVIQGFEMTGAQPFAAYSQDPANFTNRGTDWSAGIGVRLGYLGSFGDKVKLGAFYQSKIKPGRFDKYAGLFAQGGSFDVPAAWGAGLSVRPLPALTLGADYKRIEYSNVQAVGNSIATLFQGVPFGGDGGPGFGWRDVDVWKVGGVYRASEALTLRAGYGHSDNPVPRGETMLNVFAPGVVRGHYTLGATVKFADNAEVTGYVMRAPRQTVRGAGSIPAAFGGGEADVYLAETAVGMSFGLTL</sequence>
<dbReference type="Pfam" id="PF03349">
    <property type="entry name" value="Toluene_X"/>
    <property type="match status" value="1"/>
</dbReference>
<name>A0A931HAS8_9SPHN</name>
<dbReference type="GO" id="GO:0009279">
    <property type="term" value="C:cell outer membrane"/>
    <property type="evidence" value="ECO:0007669"/>
    <property type="project" value="UniProtKB-SubCell"/>
</dbReference>
<feature type="signal peptide" evidence="8">
    <location>
        <begin position="1"/>
        <end position="34"/>
    </location>
</feature>
<comment type="subcellular location">
    <subcellularLocation>
        <location evidence="1">Cell outer membrane</location>
        <topology evidence="1">Multi-pass membrane protein</topology>
    </subcellularLocation>
</comment>
<reference evidence="9" key="1">
    <citation type="submission" date="2020-11" db="EMBL/GenBank/DDBJ databases">
        <title>Novosphingobium aureum sp. nov., a marine bacterium isolated from sediment of a salt flat.</title>
        <authorList>
            <person name="Yoo Y."/>
            <person name="Kim J.-J."/>
        </authorList>
    </citation>
    <scope>NUCLEOTIDE SEQUENCE</scope>
    <source>
        <strain evidence="9">YJ-S2-02</strain>
    </source>
</reference>
<gene>
    <name evidence="9" type="ORF">I5E68_06285</name>
</gene>
<organism evidence="9 10">
    <name type="scientific">Novosphingobium aureum</name>
    <dbReference type="NCBI Taxonomy" id="2792964"/>
    <lineage>
        <taxon>Bacteria</taxon>
        <taxon>Pseudomonadati</taxon>
        <taxon>Pseudomonadota</taxon>
        <taxon>Alphaproteobacteria</taxon>
        <taxon>Sphingomonadales</taxon>
        <taxon>Sphingomonadaceae</taxon>
        <taxon>Novosphingobium</taxon>
    </lineage>
</organism>
<evidence type="ECO:0000256" key="8">
    <source>
        <dbReference type="SAM" id="SignalP"/>
    </source>
</evidence>
<evidence type="ECO:0000256" key="7">
    <source>
        <dbReference type="ARBA" id="ARBA00023237"/>
    </source>
</evidence>
<evidence type="ECO:0000256" key="2">
    <source>
        <dbReference type="ARBA" id="ARBA00008163"/>
    </source>
</evidence>
<dbReference type="AlphaFoldDB" id="A0A931HAS8"/>
<accession>A0A931HAS8</accession>
<dbReference type="Proteomes" id="UP000617634">
    <property type="component" value="Unassembled WGS sequence"/>
</dbReference>
<dbReference type="GO" id="GO:0015483">
    <property type="term" value="F:long-chain fatty acid transporting porin activity"/>
    <property type="evidence" value="ECO:0007669"/>
    <property type="project" value="TreeGrafter"/>
</dbReference>
<dbReference type="PANTHER" id="PTHR35093:SF8">
    <property type="entry name" value="OUTER MEMBRANE PROTEIN NMB0088-RELATED"/>
    <property type="match status" value="1"/>
</dbReference>
<keyword evidence="10" id="KW-1185">Reference proteome</keyword>
<evidence type="ECO:0000256" key="6">
    <source>
        <dbReference type="ARBA" id="ARBA00023136"/>
    </source>
</evidence>
<dbReference type="PANTHER" id="PTHR35093">
    <property type="entry name" value="OUTER MEMBRANE PROTEIN NMB0088-RELATED"/>
    <property type="match status" value="1"/>
</dbReference>
<evidence type="ECO:0000256" key="3">
    <source>
        <dbReference type="ARBA" id="ARBA00022452"/>
    </source>
</evidence>
<comment type="caution">
    <text evidence="9">The sequence shown here is derived from an EMBL/GenBank/DDBJ whole genome shotgun (WGS) entry which is preliminary data.</text>
</comment>
<evidence type="ECO:0000313" key="9">
    <source>
        <dbReference type="EMBL" id="MBH0112560.1"/>
    </source>
</evidence>
<dbReference type="EMBL" id="JADZGI010000001">
    <property type="protein sequence ID" value="MBH0112560.1"/>
    <property type="molecule type" value="Genomic_DNA"/>
</dbReference>
<dbReference type="InterPro" id="IPR005017">
    <property type="entry name" value="OMPP1/FadL/TodX"/>
</dbReference>
<dbReference type="Gene3D" id="2.40.160.60">
    <property type="entry name" value="Outer membrane protein transport protein (OMPP1/FadL/TodX)"/>
    <property type="match status" value="1"/>
</dbReference>
<keyword evidence="6" id="KW-0472">Membrane</keyword>
<proteinExistence type="inferred from homology"/>